<reference evidence="10" key="3">
    <citation type="journal article" date="2020" name="Curr. Biol.">
        <title>Chromatin organization in early land plants reveals an ancestral association between H3K27me3, transposons, and constitutive heterochromatin.</title>
        <authorList>
            <person name="Montgomery S.A."/>
            <person name="Tanizawa Y."/>
            <person name="Galik B."/>
            <person name="Wang N."/>
            <person name="Ito T."/>
            <person name="Mochizuki T."/>
            <person name="Akimcheva S."/>
            <person name="Bowman J.L."/>
            <person name="Cognat V."/>
            <person name="Marechal-Drouard L."/>
            <person name="Ekker H."/>
            <person name="Hong S.F."/>
            <person name="Kohchi T."/>
            <person name="Lin S.S."/>
            <person name="Liu L.D."/>
            <person name="Nakamura Y."/>
            <person name="Valeeva L.R."/>
            <person name="Shakirov E.V."/>
            <person name="Shippen D.E."/>
            <person name="Wei W.L."/>
            <person name="Yagura M."/>
            <person name="Yamaoka S."/>
            <person name="Yamato K.T."/>
            <person name="Liu C."/>
            <person name="Berger F."/>
        </authorList>
    </citation>
    <scope>NUCLEOTIDE SEQUENCE [LARGE SCALE GENOMIC DNA]</scope>
    <source>
        <strain evidence="10">Tak-1</strain>
    </source>
</reference>
<dbReference type="CDD" id="cd11064">
    <property type="entry name" value="CYP86A"/>
    <property type="match status" value="1"/>
</dbReference>
<evidence type="ECO:0008006" key="11">
    <source>
        <dbReference type="Google" id="ProtNLM"/>
    </source>
</evidence>
<evidence type="ECO:0000256" key="3">
    <source>
        <dbReference type="ARBA" id="ARBA00023002"/>
    </source>
</evidence>
<gene>
    <name evidence="8" type="ORF">AXG93_2817s1290</name>
    <name evidence="7" type="ORF">Mp_3g12110</name>
</gene>
<dbReference type="Pfam" id="PF00067">
    <property type="entry name" value="p450"/>
    <property type="match status" value="2"/>
</dbReference>
<keyword evidence="5" id="KW-0349">Heme</keyword>
<dbReference type="PANTHER" id="PTHR24296">
    <property type="entry name" value="CYTOCHROME P450"/>
    <property type="match status" value="1"/>
</dbReference>
<dbReference type="EMBL" id="LVLJ01001921">
    <property type="protein sequence ID" value="OAE27324.1"/>
    <property type="molecule type" value="Genomic_DNA"/>
</dbReference>
<keyword evidence="6" id="KW-0812">Transmembrane</keyword>
<dbReference type="Proteomes" id="UP001162541">
    <property type="component" value="Chromosome 3"/>
</dbReference>
<dbReference type="GO" id="GO:0005506">
    <property type="term" value="F:iron ion binding"/>
    <property type="evidence" value="ECO:0007669"/>
    <property type="project" value="InterPro"/>
</dbReference>
<dbReference type="InterPro" id="IPR002401">
    <property type="entry name" value="Cyt_P450_E_grp-I"/>
</dbReference>
<feature type="binding site" description="axial binding residue" evidence="5">
    <location>
        <position position="491"/>
    </location>
    <ligand>
        <name>heme</name>
        <dbReference type="ChEBI" id="CHEBI:30413"/>
    </ligand>
    <ligandPart>
        <name>Fe</name>
        <dbReference type="ChEBI" id="CHEBI:18248"/>
    </ligandPart>
</feature>
<evidence type="ECO:0000256" key="1">
    <source>
        <dbReference type="ARBA" id="ARBA00010617"/>
    </source>
</evidence>
<dbReference type="InterPro" id="IPR036396">
    <property type="entry name" value="Cyt_P450_sf"/>
</dbReference>
<proteinExistence type="inferred from homology"/>
<dbReference type="InterPro" id="IPR001128">
    <property type="entry name" value="Cyt_P450"/>
</dbReference>
<dbReference type="SUPFAM" id="SSF48264">
    <property type="entry name" value="Cytochrome P450"/>
    <property type="match status" value="1"/>
</dbReference>
<dbReference type="GO" id="GO:0020037">
    <property type="term" value="F:heme binding"/>
    <property type="evidence" value="ECO:0007669"/>
    <property type="project" value="InterPro"/>
</dbReference>
<evidence type="ECO:0000313" key="7">
    <source>
        <dbReference type="EMBL" id="BBN05321.1"/>
    </source>
</evidence>
<reference evidence="7" key="2">
    <citation type="journal article" date="2019" name="Curr. Biol.">
        <title>Chromatin organization in early land plants reveals an ancestral association between H3K27me3, transposons, and constitutive heterochromatin.</title>
        <authorList>
            <person name="Montgomery S.A."/>
            <person name="Tanizawa Y."/>
            <person name="Galik B."/>
            <person name="Wang N."/>
            <person name="Ito T."/>
            <person name="Mochizuki T."/>
            <person name="Akimcheva S."/>
            <person name="Bowman J."/>
            <person name="Cognat V."/>
            <person name="Drouard L."/>
            <person name="Ekker H."/>
            <person name="Houng S."/>
            <person name="Kohchi T."/>
            <person name="Lin S."/>
            <person name="Liu L.D."/>
            <person name="Nakamura Y."/>
            <person name="Valeeva L.R."/>
            <person name="Shakirov E.V."/>
            <person name="Shippen D.E."/>
            <person name="Wei W."/>
            <person name="Yagura M."/>
            <person name="Yamaoka S."/>
            <person name="Yamato K.T."/>
            <person name="Liu C."/>
            <person name="Berger F."/>
        </authorList>
    </citation>
    <scope>NUCLEOTIDE SEQUENCE [LARGE SCALE GENOMIC DNA]</scope>
    <source>
        <strain evidence="7">Tak-1</strain>
    </source>
</reference>
<organism evidence="8 9">
    <name type="scientific">Marchantia polymorpha subsp. ruderalis</name>
    <dbReference type="NCBI Taxonomy" id="1480154"/>
    <lineage>
        <taxon>Eukaryota</taxon>
        <taxon>Viridiplantae</taxon>
        <taxon>Streptophyta</taxon>
        <taxon>Embryophyta</taxon>
        <taxon>Marchantiophyta</taxon>
        <taxon>Marchantiopsida</taxon>
        <taxon>Marchantiidae</taxon>
        <taxon>Marchantiales</taxon>
        <taxon>Marchantiaceae</taxon>
        <taxon>Marchantia</taxon>
    </lineage>
</organism>
<keyword evidence="9" id="KW-1185">Reference proteome</keyword>
<dbReference type="AlphaFoldDB" id="A0A176W2N0"/>
<evidence type="ECO:0000313" key="10">
    <source>
        <dbReference type="Proteomes" id="UP001162541"/>
    </source>
</evidence>
<evidence type="ECO:0000256" key="6">
    <source>
        <dbReference type="SAM" id="Phobius"/>
    </source>
</evidence>
<evidence type="ECO:0000256" key="5">
    <source>
        <dbReference type="PIRSR" id="PIRSR602401-1"/>
    </source>
</evidence>
<accession>A0A176W2N0</accession>
<dbReference type="Proteomes" id="UP000077202">
    <property type="component" value="Unassembled WGS sequence"/>
</dbReference>
<comment type="cofactor">
    <cofactor evidence="5">
        <name>heme</name>
        <dbReference type="ChEBI" id="CHEBI:30413"/>
    </cofactor>
</comment>
<dbReference type="GO" id="GO:0004497">
    <property type="term" value="F:monooxygenase activity"/>
    <property type="evidence" value="ECO:0007669"/>
    <property type="project" value="InterPro"/>
</dbReference>
<dbReference type="EMBL" id="AP019868">
    <property type="protein sequence ID" value="BBN05321.1"/>
    <property type="molecule type" value="Genomic_DNA"/>
</dbReference>
<dbReference type="PRINTS" id="PR00463">
    <property type="entry name" value="EP450I"/>
</dbReference>
<evidence type="ECO:0000313" key="9">
    <source>
        <dbReference type="Proteomes" id="UP000077202"/>
    </source>
</evidence>
<reference evidence="8 9" key="1">
    <citation type="submission" date="2016-03" db="EMBL/GenBank/DDBJ databases">
        <title>Mechanisms controlling the formation of the plant cell surface in tip-growing cells are functionally conserved among land plants.</title>
        <authorList>
            <person name="Honkanen S."/>
            <person name="Jones V.A."/>
            <person name="Morieri G."/>
            <person name="Champion C."/>
            <person name="Hetherington A.J."/>
            <person name="Kelly S."/>
            <person name="Saint-Marcoux D."/>
            <person name="Proust H."/>
            <person name="Prescott H."/>
            <person name="Dolan L."/>
        </authorList>
    </citation>
    <scope>NUCLEOTIDE SEQUENCE [LARGE SCALE GENOMIC DNA]</scope>
    <source>
        <strain evidence="9">cv. Tak-1 and cv. Tak-2</strain>
        <tissue evidence="8">Whole gametophyte</tissue>
    </source>
</reference>
<name>A0A176W2N0_MARPO</name>
<keyword evidence="2 5" id="KW-0479">Metal-binding</keyword>
<evidence type="ECO:0000313" key="8">
    <source>
        <dbReference type="EMBL" id="OAE27324.1"/>
    </source>
</evidence>
<feature type="transmembrane region" description="Helical" evidence="6">
    <location>
        <begin position="26"/>
        <end position="44"/>
    </location>
</feature>
<keyword evidence="4 5" id="KW-0408">Iron</keyword>
<evidence type="ECO:0000256" key="4">
    <source>
        <dbReference type="ARBA" id="ARBA00023004"/>
    </source>
</evidence>
<evidence type="ECO:0000256" key="2">
    <source>
        <dbReference type="ARBA" id="ARBA00022723"/>
    </source>
</evidence>
<dbReference type="Gene3D" id="1.10.630.10">
    <property type="entry name" value="Cytochrome P450"/>
    <property type="match status" value="1"/>
</dbReference>
<dbReference type="GO" id="GO:0016705">
    <property type="term" value="F:oxidoreductase activity, acting on paired donors, with incorporation or reduction of molecular oxygen"/>
    <property type="evidence" value="ECO:0007669"/>
    <property type="project" value="InterPro"/>
</dbReference>
<comment type="similarity">
    <text evidence="1">Belongs to the cytochrome P450 family.</text>
</comment>
<keyword evidence="6" id="KW-1133">Transmembrane helix</keyword>
<keyword evidence="3" id="KW-0560">Oxidoreductase</keyword>
<sequence length="556" mass="63541">MGVVRLEVAKYMEDYTREYPLKRMPGMPAAIAATLILLTWIMWVHRHSQRNQKGPKKWLFIGCIIEQARNFDRIHDWLHDYHKKGCLTFSVPMISINNTFTVDPRNVEHILKNNFSNYPKGDLIRERFGDMLGHGIFNVDGDMWRHQRKVATLEFASSKLRDFSIHAFRTEALKLVQVLAIAARNGQRVDLQDLFMRLTLDSICKVGFGVDIGSLSPSLPAIPFANAFDEANRLIVRRYIDPFWKLKRTLTIGGEAKLKKCINVVDTFIYKVIETRRAEMSAASTLDQDKHQHAGVDILSRFMSITDGDQTYTDERLRDVVINFIIAGRDTTAITLSWFFFELCRNPQVVEKILEEVSTVLEVDPQAHLDLSNSRDAADFGDRVLEFAQLLTYQSLSKMHYLHAAITEALRLYPAVPLETKVAAANDTFPDGTPIKKGEFVSYSSYSMGRLKYLWGADVAEFKPERWLRSGVYQPQSPFKLTAFQAGPRMCLGKDSSYLQMKLTTVILLMFFKFQLERKDVPNYSLMVVLFIANGLPVNVFQRNGSESGTNGSEYL</sequence>
<keyword evidence="6" id="KW-0472">Membrane</keyword>
<dbReference type="PRINTS" id="PR00385">
    <property type="entry name" value="P450"/>
</dbReference>
<protein>
    <recommendedName>
        <fullName evidence="11">Cytochrome P450</fullName>
    </recommendedName>
</protein>